<dbReference type="InterPro" id="IPR018225">
    <property type="entry name" value="Transaldolase_AS"/>
</dbReference>
<name>A0A433JU28_9MICO</name>
<evidence type="ECO:0000313" key="2">
    <source>
        <dbReference type="EMBL" id="RUR01665.1"/>
    </source>
</evidence>
<keyword evidence="3" id="KW-1185">Reference proteome</keyword>
<dbReference type="Pfam" id="PF00923">
    <property type="entry name" value="TAL_FSA"/>
    <property type="match status" value="1"/>
</dbReference>
<gene>
    <name evidence="2" type="ORF">ELQ94_09330</name>
</gene>
<proteinExistence type="predicted"/>
<keyword evidence="1" id="KW-0704">Schiff base</keyword>
<dbReference type="Proteomes" id="UP000274909">
    <property type="component" value="Unassembled WGS sequence"/>
</dbReference>
<dbReference type="OrthoDB" id="9807051at2"/>
<dbReference type="PANTHER" id="PTHR10683:SF40">
    <property type="entry name" value="FRUCTOSE-6-PHOSPHATE ALDOLASE 1-RELATED"/>
    <property type="match status" value="1"/>
</dbReference>
<dbReference type="InterPro" id="IPR013785">
    <property type="entry name" value="Aldolase_TIM"/>
</dbReference>
<dbReference type="EMBL" id="RZGZ01000002">
    <property type="protein sequence ID" value="RUR01665.1"/>
    <property type="molecule type" value="Genomic_DNA"/>
</dbReference>
<reference evidence="2 3" key="1">
    <citation type="submission" date="2018-12" db="EMBL/GenBank/DDBJ databases">
        <authorList>
            <person name="Li F."/>
        </authorList>
    </citation>
    <scope>NUCLEOTIDE SEQUENCE [LARGE SCALE GENOMIC DNA]</scope>
    <source>
        <strain evidence="2 3">EGI 6500705</strain>
    </source>
</reference>
<dbReference type="PROSITE" id="PS01054">
    <property type="entry name" value="TRANSALDOLASE_1"/>
    <property type="match status" value="1"/>
</dbReference>
<evidence type="ECO:0000256" key="1">
    <source>
        <dbReference type="ARBA" id="ARBA00023270"/>
    </source>
</evidence>
<dbReference type="InterPro" id="IPR001585">
    <property type="entry name" value="TAL/FSA"/>
</dbReference>
<dbReference type="PANTHER" id="PTHR10683">
    <property type="entry name" value="TRANSALDOLASE"/>
    <property type="match status" value="1"/>
</dbReference>
<protein>
    <submittedName>
        <fullName evidence="2">Transaldolase</fullName>
    </submittedName>
</protein>
<evidence type="ECO:0000313" key="3">
    <source>
        <dbReference type="Proteomes" id="UP000274909"/>
    </source>
</evidence>
<accession>A0A433JU28</accession>
<dbReference type="AlphaFoldDB" id="A0A433JU28"/>
<organism evidence="2 3">
    <name type="scientific">Labedella endophytica</name>
    <dbReference type="NCBI Taxonomy" id="1523160"/>
    <lineage>
        <taxon>Bacteria</taxon>
        <taxon>Bacillati</taxon>
        <taxon>Actinomycetota</taxon>
        <taxon>Actinomycetes</taxon>
        <taxon>Micrococcales</taxon>
        <taxon>Microbacteriaceae</taxon>
        <taxon>Labedella</taxon>
    </lineage>
</organism>
<sequence>MSVIVPCEHRAVTLVRSGRPSTRPGGPVKIYADSARLDVVLPLLERGLLAGVTTNPTILHRDGFASADRAMLHTRFAEAGAQEIFLQAVGSDEASMRADAEALAALGPDVVVKVPATSVGFPVGAALAAQGTPVLVTAVYSVGQAAVAASIGAAYIAPYLGRLADSVPDPLDLVGRMDAALDGSGTRTLLASVRSVEAAERAVTAGIRHLTADVPVIVGLMSHDVSDASAAEFERVAAL</sequence>
<dbReference type="Gene3D" id="3.20.20.70">
    <property type="entry name" value="Aldolase class I"/>
    <property type="match status" value="1"/>
</dbReference>
<dbReference type="GO" id="GO:0005975">
    <property type="term" value="P:carbohydrate metabolic process"/>
    <property type="evidence" value="ECO:0007669"/>
    <property type="project" value="InterPro"/>
</dbReference>
<dbReference type="SUPFAM" id="SSF51569">
    <property type="entry name" value="Aldolase"/>
    <property type="match status" value="1"/>
</dbReference>
<comment type="caution">
    <text evidence="2">The sequence shown here is derived from an EMBL/GenBank/DDBJ whole genome shotgun (WGS) entry which is preliminary data.</text>
</comment>